<dbReference type="EMBL" id="BTGU01000002">
    <property type="protein sequence ID" value="GMN30201.1"/>
    <property type="molecule type" value="Genomic_DNA"/>
</dbReference>
<proteinExistence type="predicted"/>
<comment type="caution">
    <text evidence="1">The sequence shown here is derived from an EMBL/GenBank/DDBJ whole genome shotgun (WGS) entry which is preliminary data.</text>
</comment>
<keyword evidence="2" id="KW-1185">Reference proteome</keyword>
<gene>
    <name evidence="1" type="ORF">TIFTF001_002732</name>
</gene>
<accession>A0AA87ZW02</accession>
<protein>
    <submittedName>
        <fullName evidence="1">Uncharacterized protein</fullName>
    </submittedName>
</protein>
<sequence>MFLYLSYARQTVENVRSGRNPSVQIEDNMVDSYDDDSDLAEF</sequence>
<reference evidence="1" key="1">
    <citation type="submission" date="2023-07" db="EMBL/GenBank/DDBJ databases">
        <title>draft genome sequence of fig (Ficus carica).</title>
        <authorList>
            <person name="Takahashi T."/>
            <person name="Nishimura K."/>
        </authorList>
    </citation>
    <scope>NUCLEOTIDE SEQUENCE</scope>
</reference>
<evidence type="ECO:0000313" key="2">
    <source>
        <dbReference type="Proteomes" id="UP001187192"/>
    </source>
</evidence>
<name>A0AA87ZW02_FICCA</name>
<evidence type="ECO:0000313" key="1">
    <source>
        <dbReference type="EMBL" id="GMN30201.1"/>
    </source>
</evidence>
<dbReference type="AlphaFoldDB" id="A0AA87ZW02"/>
<organism evidence="1 2">
    <name type="scientific">Ficus carica</name>
    <name type="common">Common fig</name>
    <dbReference type="NCBI Taxonomy" id="3494"/>
    <lineage>
        <taxon>Eukaryota</taxon>
        <taxon>Viridiplantae</taxon>
        <taxon>Streptophyta</taxon>
        <taxon>Embryophyta</taxon>
        <taxon>Tracheophyta</taxon>
        <taxon>Spermatophyta</taxon>
        <taxon>Magnoliopsida</taxon>
        <taxon>eudicotyledons</taxon>
        <taxon>Gunneridae</taxon>
        <taxon>Pentapetalae</taxon>
        <taxon>rosids</taxon>
        <taxon>fabids</taxon>
        <taxon>Rosales</taxon>
        <taxon>Moraceae</taxon>
        <taxon>Ficeae</taxon>
        <taxon>Ficus</taxon>
    </lineage>
</organism>
<dbReference type="Proteomes" id="UP001187192">
    <property type="component" value="Unassembled WGS sequence"/>
</dbReference>